<feature type="domain" description="ABC-three component systems C-terminal" evidence="1">
    <location>
        <begin position="307"/>
        <end position="626"/>
    </location>
</feature>
<dbReference type="RefSeq" id="WP_210041502.1">
    <property type="nucleotide sequence ID" value="NZ_JAFFZW010000002.1"/>
</dbReference>
<dbReference type="Pfam" id="PF20278">
    <property type="entry name" value="CTD2"/>
    <property type="match status" value="1"/>
</dbReference>
<evidence type="ECO:0000313" key="2">
    <source>
        <dbReference type="EMBL" id="MBP0945004.1"/>
    </source>
</evidence>
<reference evidence="2 3" key="1">
    <citation type="journal article" date="2022" name="Syst. Appl. Microbiol.">
        <title>Pseudomonas alliivorans sp. nov., a plant-pathogenic bacterium isolated from onion foliage in Georgia, USA.</title>
        <authorList>
            <person name="Zhao M."/>
            <person name="Tyson C."/>
            <person name="Chen H.C."/>
            <person name="Paudel S."/>
            <person name="Gitaitis R."/>
            <person name="Kvitko B."/>
            <person name="Dutta B."/>
        </authorList>
    </citation>
    <scope>NUCLEOTIDE SEQUENCE [LARGE SCALE GENOMIC DNA]</scope>
    <source>
        <strain evidence="2 3">20GA0068</strain>
    </source>
</reference>
<comment type="caution">
    <text evidence="2">The sequence shown here is derived from an EMBL/GenBank/DDBJ whole genome shotgun (WGS) entry which is preliminary data.</text>
</comment>
<sequence length="647" mass="72550">MIRRFRLEQKGRYEKLVIAQRLSDMLDKFLSGQPAPLCIGAEQGGIAQWDDVIIEHTDDHWEHLQIKRQASCFSKKAVDKSYYLTVKPRKPAKKDPATESDDGEQAESELEKVMISLASLQLPTPGVKPSKRTFTLTLPGPEVVIKGRIQKELITINHLRDVWDLCRKDGVNLAALAQRNDGPTQLVYTWLTTWCGFRDWAHVVERMRILKIDCIGVETTLESSAEASLDRHFTDAKSTLAILMDYISGSTTDTNAISCHHAAKHLHKKRRSGFQTWTQYLATPSPGRGWNVAGTHDLDSEATNSHPANQVVFHHWADGSLNRKLHVHASYTRPVPETLALPSAILRLALHLSPGSHCMLLGEPKWRQGAYDELGSTLGIDEDDLDGLSWHANSEALSCVLGRDLPSHGDARAESSVLYDTMDDVVWLQLQSCIEKRLGKIRDSELLDVMESKWQVWRAELSADKLSRQQLFEQLMYPKTEGLDPKHALRIGPRTVHLMETAIIILLLVCVGLGKDDGDWRSIPEIGDVLSIAVRHWSGKASDKYGPRRLIDDSLREVLGKSTSAVVILAGVEGSAITMTDSSMADDPAVGHSMAVERQPRLTFTRFEIYRQMQFGTLASLNTYVQKQWDAWRISREQAVETCGKGY</sequence>
<dbReference type="EMBL" id="JAFFZW010000002">
    <property type="protein sequence ID" value="MBP0945004.1"/>
    <property type="molecule type" value="Genomic_DNA"/>
</dbReference>
<name>A0ABS4C331_9PSED</name>
<evidence type="ECO:0000313" key="3">
    <source>
        <dbReference type="Proteomes" id="UP000673197"/>
    </source>
</evidence>
<accession>A0ABS4C331</accession>
<evidence type="ECO:0000259" key="1">
    <source>
        <dbReference type="Pfam" id="PF20278"/>
    </source>
</evidence>
<keyword evidence="3" id="KW-1185">Reference proteome</keyword>
<organism evidence="2 3">
    <name type="scientific">Pseudomonas alliivorans</name>
    <dbReference type="NCBI Taxonomy" id="2810613"/>
    <lineage>
        <taxon>Bacteria</taxon>
        <taxon>Pseudomonadati</taxon>
        <taxon>Pseudomonadota</taxon>
        <taxon>Gammaproteobacteria</taxon>
        <taxon>Pseudomonadales</taxon>
        <taxon>Pseudomonadaceae</taxon>
        <taxon>Pseudomonas</taxon>
    </lineage>
</organism>
<dbReference type="Proteomes" id="UP000673197">
    <property type="component" value="Unassembled WGS sequence"/>
</dbReference>
<proteinExistence type="predicted"/>
<gene>
    <name evidence="2" type="ORF">JTJ32_06650</name>
</gene>
<dbReference type="InterPro" id="IPR046918">
    <property type="entry name" value="ABC-3C_CTD2"/>
</dbReference>
<protein>
    <recommendedName>
        <fullName evidence="1">ABC-three component systems C-terminal domain-containing protein</fullName>
    </recommendedName>
</protein>